<evidence type="ECO:0000313" key="2">
    <source>
        <dbReference type="Proteomes" id="UP000295611"/>
    </source>
</evidence>
<keyword evidence="2" id="KW-1185">Reference proteome</keyword>
<proteinExistence type="predicted"/>
<reference evidence="1 2" key="1">
    <citation type="submission" date="2019-03" db="EMBL/GenBank/DDBJ databases">
        <title>Genomic Encyclopedia of Type Strains, Phase III (KMG-III): the genomes of soil and plant-associated and newly described type strains.</title>
        <authorList>
            <person name="Whitman W."/>
        </authorList>
    </citation>
    <scope>NUCLEOTIDE SEQUENCE [LARGE SCALE GENOMIC DNA]</scope>
    <source>
        <strain evidence="1 2">CECT 8976</strain>
    </source>
</reference>
<sequence>MSEIATFEHKEVRVSAPLPILQAIMKSVFEPPVQPMAKTSAISGLVLHPGETYAGLLLNEETGEPAAHLILVAMTDTRRGWAEQKEWALGAGGKLPNRQEGALLYANLKRLFKDAWHWLETECSEDYADEQYFGNGDQSDGDKGCEGFAVAVRLIPVTDSSL</sequence>
<dbReference type="RefSeq" id="WP_133678583.1">
    <property type="nucleotide sequence ID" value="NZ_SNZP01000002.1"/>
</dbReference>
<accession>A0A4R7BEG7</accession>
<gene>
    <name evidence="1" type="ORF">DFP86_102270</name>
</gene>
<dbReference type="EMBL" id="SNZP01000002">
    <property type="protein sequence ID" value="TDR82156.1"/>
    <property type="molecule type" value="Genomic_DNA"/>
</dbReference>
<organism evidence="1 2">
    <name type="scientific">Paludibacterium purpuratum</name>
    <dbReference type="NCBI Taxonomy" id="1144873"/>
    <lineage>
        <taxon>Bacteria</taxon>
        <taxon>Pseudomonadati</taxon>
        <taxon>Pseudomonadota</taxon>
        <taxon>Betaproteobacteria</taxon>
        <taxon>Neisseriales</taxon>
        <taxon>Chromobacteriaceae</taxon>
        <taxon>Paludibacterium</taxon>
    </lineage>
</organism>
<dbReference type="OrthoDB" id="7349818at2"/>
<name>A0A4R7BEG7_9NEIS</name>
<comment type="caution">
    <text evidence="1">The sequence shown here is derived from an EMBL/GenBank/DDBJ whole genome shotgun (WGS) entry which is preliminary data.</text>
</comment>
<dbReference type="AlphaFoldDB" id="A0A4R7BEG7"/>
<protein>
    <submittedName>
        <fullName evidence="1">Uncharacterized protein</fullName>
    </submittedName>
</protein>
<evidence type="ECO:0000313" key="1">
    <source>
        <dbReference type="EMBL" id="TDR82156.1"/>
    </source>
</evidence>
<dbReference type="Proteomes" id="UP000295611">
    <property type="component" value="Unassembled WGS sequence"/>
</dbReference>